<feature type="coiled-coil region" evidence="1">
    <location>
        <begin position="54"/>
        <end position="102"/>
    </location>
</feature>
<accession>A0A5B9VX73</accession>
<dbReference type="OrthoDB" id="262955at2"/>
<evidence type="ECO:0008006" key="5">
    <source>
        <dbReference type="Google" id="ProtNLM"/>
    </source>
</evidence>
<keyword evidence="1" id="KW-0175">Coiled coil</keyword>
<protein>
    <recommendedName>
        <fullName evidence="5">Adhesin domain-containing protein</fullName>
    </recommendedName>
</protein>
<feature type="signal peptide" evidence="2">
    <location>
        <begin position="1"/>
        <end position="26"/>
    </location>
</feature>
<keyword evidence="2" id="KW-0732">Signal</keyword>
<dbReference type="RefSeq" id="WP_148591658.1">
    <property type="nucleotide sequence ID" value="NZ_CP042997.1"/>
</dbReference>
<evidence type="ECO:0000256" key="2">
    <source>
        <dbReference type="SAM" id="SignalP"/>
    </source>
</evidence>
<sequence length="515" mass="55248" precursor="true">MRRHDALALALLGMACALACGPSARADDAAKPRPRAPGDAQIIGSDRAGAYFVSRGLKERYDRLLGQLEALRRDIAGARISAAEGRGRVDELSKELEGLRGEIERSRVYVAGADIYEGKATAAFPMAADDLLLIDAPNVEIRGWDKPEARCIVEKSVLSRDGKGIDEDLAGIRLERRAASGKEVFGFYIGLADKPQFKVEWEGFPFKEFLGREFVHVRLAGLRGDEGNGQITVEAKNEQGAGQVSGQWRRQARLIVYVPRCRAVGVRGGLAGFRAKGVHAALRIAGEGDRDYDTSYEISQLDGPLTVDNMAIGRVEGVRGDVSVSATGFAENVSTTHDGRGITSEVPPMRELSYRDIDGGLRVRLVRGDLTVGRVSGRIDVENDFGRTTWLATSPLGKHDHRIVSQAGEVEVRLDPHALGDLPLACYSECGPVQLAEGAMKGQGGGVHFQSFTAAAGEDPRRAWHGLAAGRAAFAGINSMSAIDRVSAALHGRPREPGVDVLNRGGPIRLLPPGP</sequence>
<keyword evidence="4" id="KW-1185">Reference proteome</keyword>
<gene>
    <name evidence="3" type="ORF">OJF2_09320</name>
</gene>
<dbReference type="Proteomes" id="UP000324233">
    <property type="component" value="Chromosome"/>
</dbReference>
<reference evidence="3 4" key="1">
    <citation type="submission" date="2019-08" db="EMBL/GenBank/DDBJ databases">
        <title>Deep-cultivation of Planctomycetes and their phenomic and genomic characterization uncovers novel biology.</title>
        <authorList>
            <person name="Wiegand S."/>
            <person name="Jogler M."/>
            <person name="Boedeker C."/>
            <person name="Pinto D."/>
            <person name="Vollmers J."/>
            <person name="Rivas-Marin E."/>
            <person name="Kohn T."/>
            <person name="Peeters S.H."/>
            <person name="Heuer A."/>
            <person name="Rast P."/>
            <person name="Oberbeckmann S."/>
            <person name="Bunk B."/>
            <person name="Jeske O."/>
            <person name="Meyerdierks A."/>
            <person name="Storesund J.E."/>
            <person name="Kallscheuer N."/>
            <person name="Luecker S."/>
            <person name="Lage O.M."/>
            <person name="Pohl T."/>
            <person name="Merkel B.J."/>
            <person name="Hornburger P."/>
            <person name="Mueller R.-W."/>
            <person name="Bruemmer F."/>
            <person name="Labrenz M."/>
            <person name="Spormann A.M."/>
            <person name="Op den Camp H."/>
            <person name="Overmann J."/>
            <person name="Amann R."/>
            <person name="Jetten M.S.M."/>
            <person name="Mascher T."/>
            <person name="Medema M.H."/>
            <person name="Devos D.P."/>
            <person name="Kaster A.-K."/>
            <person name="Ovreas L."/>
            <person name="Rohde M."/>
            <person name="Galperin M.Y."/>
            <person name="Jogler C."/>
        </authorList>
    </citation>
    <scope>NUCLEOTIDE SEQUENCE [LARGE SCALE GENOMIC DNA]</scope>
    <source>
        <strain evidence="3 4">OJF2</strain>
    </source>
</reference>
<feature type="chain" id="PRO_5022661587" description="Adhesin domain-containing protein" evidence="2">
    <location>
        <begin position="27"/>
        <end position="515"/>
    </location>
</feature>
<proteinExistence type="predicted"/>
<organism evidence="3 4">
    <name type="scientific">Aquisphaera giovannonii</name>
    <dbReference type="NCBI Taxonomy" id="406548"/>
    <lineage>
        <taxon>Bacteria</taxon>
        <taxon>Pseudomonadati</taxon>
        <taxon>Planctomycetota</taxon>
        <taxon>Planctomycetia</taxon>
        <taxon>Isosphaerales</taxon>
        <taxon>Isosphaeraceae</taxon>
        <taxon>Aquisphaera</taxon>
    </lineage>
</organism>
<dbReference type="EMBL" id="CP042997">
    <property type="protein sequence ID" value="QEH32461.1"/>
    <property type="molecule type" value="Genomic_DNA"/>
</dbReference>
<evidence type="ECO:0000256" key="1">
    <source>
        <dbReference type="SAM" id="Coils"/>
    </source>
</evidence>
<dbReference type="PROSITE" id="PS51257">
    <property type="entry name" value="PROKAR_LIPOPROTEIN"/>
    <property type="match status" value="1"/>
</dbReference>
<name>A0A5B9VX73_9BACT</name>
<dbReference type="KEGG" id="agv:OJF2_09320"/>
<evidence type="ECO:0000313" key="3">
    <source>
        <dbReference type="EMBL" id="QEH32461.1"/>
    </source>
</evidence>
<dbReference type="AlphaFoldDB" id="A0A5B9VX73"/>
<evidence type="ECO:0000313" key="4">
    <source>
        <dbReference type="Proteomes" id="UP000324233"/>
    </source>
</evidence>